<dbReference type="PROSITE" id="PS01228">
    <property type="entry name" value="COF_1"/>
    <property type="match status" value="1"/>
</dbReference>
<proteinExistence type="predicted"/>
<keyword evidence="2" id="KW-1185">Reference proteome</keyword>
<gene>
    <name evidence="1" type="ORF">HNQ34_000233</name>
</gene>
<dbReference type="InterPro" id="IPR006379">
    <property type="entry name" value="HAD-SF_hydro_IIB"/>
</dbReference>
<sequence>MLIALDMDGTLLNSSGQISQRNKEAIVEAQEAGHVVAIATGRAYKDAYELLAKAGIACPVIGLNGAMITLIDGTVISDIPLNKQALIPILQWVREQPDLYCEIYTNEAVYVGLHNREHLEALANDVSEQHRDLKRIVEKQFQQARVTYVQNLSDVWNNESLVFYKVLVFSLNPSRLKDASVKFEAFSELTVTSSHPNNIEVNHQQATKGKAVKKLASYYGIDLADTIVVGDSHNDLSMFAVAGYRIAMGNASNEVKKQADFITVTNDEDGVAGVLEELVRNGCLAKR</sequence>
<dbReference type="InterPro" id="IPR023214">
    <property type="entry name" value="HAD_sf"/>
</dbReference>
<dbReference type="NCBIfam" id="TIGR00099">
    <property type="entry name" value="Cof-subfamily"/>
    <property type="match status" value="1"/>
</dbReference>
<dbReference type="RefSeq" id="WP_183250925.1">
    <property type="nucleotide sequence ID" value="NZ_JACHEP010000001.1"/>
</dbReference>
<dbReference type="InterPro" id="IPR000150">
    <property type="entry name" value="Cof"/>
</dbReference>
<dbReference type="SFLD" id="SFLDG01144">
    <property type="entry name" value="C2.B.4:_PGP_Like"/>
    <property type="match status" value="1"/>
</dbReference>
<dbReference type="SFLD" id="SFLDS00003">
    <property type="entry name" value="Haloacid_Dehalogenase"/>
    <property type="match status" value="1"/>
</dbReference>
<dbReference type="Pfam" id="PF08282">
    <property type="entry name" value="Hydrolase_3"/>
    <property type="match status" value="1"/>
</dbReference>
<dbReference type="CDD" id="cd07516">
    <property type="entry name" value="HAD_Pase"/>
    <property type="match status" value="1"/>
</dbReference>
<dbReference type="SUPFAM" id="SSF56784">
    <property type="entry name" value="HAD-like"/>
    <property type="match status" value="1"/>
</dbReference>
<dbReference type="GO" id="GO:0000287">
    <property type="term" value="F:magnesium ion binding"/>
    <property type="evidence" value="ECO:0007669"/>
    <property type="project" value="TreeGrafter"/>
</dbReference>
<evidence type="ECO:0008006" key="3">
    <source>
        <dbReference type="Google" id="ProtNLM"/>
    </source>
</evidence>
<dbReference type="Proteomes" id="UP000520011">
    <property type="component" value="Unassembled WGS sequence"/>
</dbReference>
<dbReference type="AlphaFoldDB" id="A0A7W8MUG6"/>
<organism evidence="1 2">
    <name type="scientific">Anoxybacteroides tepidamans</name>
    <dbReference type="NCBI Taxonomy" id="265948"/>
    <lineage>
        <taxon>Bacteria</taxon>
        <taxon>Bacillati</taxon>
        <taxon>Bacillota</taxon>
        <taxon>Bacilli</taxon>
        <taxon>Bacillales</taxon>
        <taxon>Anoxybacillaceae</taxon>
        <taxon>Anoxybacteroides</taxon>
    </lineage>
</organism>
<reference evidence="1 2" key="1">
    <citation type="submission" date="2020-08" db="EMBL/GenBank/DDBJ databases">
        <title>Genomic Encyclopedia of Type Strains, Phase IV (KMG-IV): sequencing the most valuable type-strain genomes for metagenomic binning, comparative biology and taxonomic classification.</title>
        <authorList>
            <person name="Goeker M."/>
        </authorList>
    </citation>
    <scope>NUCLEOTIDE SEQUENCE [LARGE SCALE GENOMIC DNA]</scope>
    <source>
        <strain evidence="1 2">DSM 16325</strain>
    </source>
</reference>
<evidence type="ECO:0000313" key="2">
    <source>
        <dbReference type="Proteomes" id="UP000520011"/>
    </source>
</evidence>
<dbReference type="NCBIfam" id="TIGR01484">
    <property type="entry name" value="HAD-SF-IIB"/>
    <property type="match status" value="1"/>
</dbReference>
<protein>
    <recommendedName>
        <fullName evidence="3">Hydrolase</fullName>
    </recommendedName>
</protein>
<dbReference type="PANTHER" id="PTHR10000">
    <property type="entry name" value="PHOSPHOSERINE PHOSPHATASE"/>
    <property type="match status" value="1"/>
</dbReference>
<dbReference type="PANTHER" id="PTHR10000:SF55">
    <property type="entry name" value="5-AMINO-6-(5-PHOSPHO-D-RIBITYLAMINO)URACIL PHOSPHATASE YCSE"/>
    <property type="match status" value="1"/>
</dbReference>
<dbReference type="Gene3D" id="3.30.1240.10">
    <property type="match status" value="1"/>
</dbReference>
<dbReference type="GO" id="GO:0005829">
    <property type="term" value="C:cytosol"/>
    <property type="evidence" value="ECO:0007669"/>
    <property type="project" value="TreeGrafter"/>
</dbReference>
<accession>A0A7W8MUG6</accession>
<name>A0A7W8MUG6_9BACL</name>
<dbReference type="Gene3D" id="3.40.50.1000">
    <property type="entry name" value="HAD superfamily/HAD-like"/>
    <property type="match status" value="1"/>
</dbReference>
<comment type="caution">
    <text evidence="1">The sequence shown here is derived from an EMBL/GenBank/DDBJ whole genome shotgun (WGS) entry which is preliminary data.</text>
</comment>
<evidence type="ECO:0000313" key="1">
    <source>
        <dbReference type="EMBL" id="MBB5323156.1"/>
    </source>
</evidence>
<dbReference type="EMBL" id="JACHEP010000001">
    <property type="protein sequence ID" value="MBB5323156.1"/>
    <property type="molecule type" value="Genomic_DNA"/>
</dbReference>
<dbReference type="GO" id="GO:0016791">
    <property type="term" value="F:phosphatase activity"/>
    <property type="evidence" value="ECO:0007669"/>
    <property type="project" value="UniProtKB-ARBA"/>
</dbReference>
<dbReference type="SFLD" id="SFLDG01140">
    <property type="entry name" value="C2.B:_Phosphomannomutase_and_P"/>
    <property type="match status" value="1"/>
</dbReference>
<dbReference type="InterPro" id="IPR036412">
    <property type="entry name" value="HAD-like_sf"/>
</dbReference>